<dbReference type="InterPro" id="IPR036388">
    <property type="entry name" value="WH-like_DNA-bd_sf"/>
</dbReference>
<feature type="domain" description="HTH marR-type" evidence="1">
    <location>
        <begin position="6"/>
        <end position="138"/>
    </location>
</feature>
<evidence type="ECO:0000313" key="2">
    <source>
        <dbReference type="EMBL" id="GAG83437.1"/>
    </source>
</evidence>
<dbReference type="PANTHER" id="PTHR33164">
    <property type="entry name" value="TRANSCRIPTIONAL REGULATOR, MARR FAMILY"/>
    <property type="match status" value="1"/>
</dbReference>
<proteinExistence type="predicted"/>
<evidence type="ECO:0000259" key="1">
    <source>
        <dbReference type="PROSITE" id="PS50995"/>
    </source>
</evidence>
<dbReference type="SUPFAM" id="SSF46785">
    <property type="entry name" value="Winged helix' DNA-binding domain"/>
    <property type="match status" value="1"/>
</dbReference>
<organism evidence="2">
    <name type="scientific">marine sediment metagenome</name>
    <dbReference type="NCBI Taxonomy" id="412755"/>
    <lineage>
        <taxon>unclassified sequences</taxon>
        <taxon>metagenomes</taxon>
        <taxon>ecological metagenomes</taxon>
    </lineage>
</organism>
<dbReference type="InterPro" id="IPR000835">
    <property type="entry name" value="HTH_MarR-typ"/>
</dbReference>
<dbReference type="PROSITE" id="PS50995">
    <property type="entry name" value="HTH_MARR_2"/>
    <property type="match status" value="1"/>
</dbReference>
<dbReference type="Gene3D" id="1.10.10.10">
    <property type="entry name" value="Winged helix-like DNA-binding domain superfamily/Winged helix DNA-binding domain"/>
    <property type="match status" value="1"/>
</dbReference>
<dbReference type="Pfam" id="PF01047">
    <property type="entry name" value="MarR"/>
    <property type="match status" value="1"/>
</dbReference>
<dbReference type="AlphaFoldDB" id="X1BQF2"/>
<comment type="caution">
    <text evidence="2">The sequence shown here is derived from an EMBL/GenBank/DDBJ whole genome shotgun (WGS) entry which is preliminary data.</text>
</comment>
<sequence length="143" mass="16560">MEKKFLDELSEFMPKMMREFAKRRSNALTKGIITVPQLVLLEIVSEKNMCTMTDLAKNIGITTSAVTGLTDRLMRSKLITRSRGIKDRRIVIISLTEKGKNLIKKLLHQREQMIKKAFGGLTVEERKTYLKLIRKMYDSVIKK</sequence>
<dbReference type="InterPro" id="IPR039422">
    <property type="entry name" value="MarR/SlyA-like"/>
</dbReference>
<accession>X1BQF2</accession>
<dbReference type="EMBL" id="BART01012636">
    <property type="protein sequence ID" value="GAG83437.1"/>
    <property type="molecule type" value="Genomic_DNA"/>
</dbReference>
<dbReference type="PRINTS" id="PR00598">
    <property type="entry name" value="HTHMARR"/>
</dbReference>
<protein>
    <recommendedName>
        <fullName evidence="1">HTH marR-type domain-containing protein</fullName>
    </recommendedName>
</protein>
<dbReference type="SMART" id="SM00347">
    <property type="entry name" value="HTH_MARR"/>
    <property type="match status" value="1"/>
</dbReference>
<dbReference type="GO" id="GO:0006950">
    <property type="term" value="P:response to stress"/>
    <property type="evidence" value="ECO:0007669"/>
    <property type="project" value="TreeGrafter"/>
</dbReference>
<dbReference type="InterPro" id="IPR036390">
    <property type="entry name" value="WH_DNA-bd_sf"/>
</dbReference>
<dbReference type="GO" id="GO:0003700">
    <property type="term" value="F:DNA-binding transcription factor activity"/>
    <property type="evidence" value="ECO:0007669"/>
    <property type="project" value="InterPro"/>
</dbReference>
<dbReference type="PANTHER" id="PTHR33164:SF89">
    <property type="entry name" value="MARR FAMILY REGULATORY PROTEIN"/>
    <property type="match status" value="1"/>
</dbReference>
<name>X1BQF2_9ZZZZ</name>
<gene>
    <name evidence="2" type="ORF">S01H4_26261</name>
</gene>
<reference evidence="2" key="1">
    <citation type="journal article" date="2014" name="Front. Microbiol.">
        <title>High frequency of phylogenetically diverse reductive dehalogenase-homologous genes in deep subseafloor sedimentary metagenomes.</title>
        <authorList>
            <person name="Kawai M."/>
            <person name="Futagami T."/>
            <person name="Toyoda A."/>
            <person name="Takaki Y."/>
            <person name="Nishi S."/>
            <person name="Hori S."/>
            <person name="Arai W."/>
            <person name="Tsubouchi T."/>
            <person name="Morono Y."/>
            <person name="Uchiyama I."/>
            <person name="Ito T."/>
            <person name="Fujiyama A."/>
            <person name="Inagaki F."/>
            <person name="Takami H."/>
        </authorList>
    </citation>
    <scope>NUCLEOTIDE SEQUENCE</scope>
    <source>
        <strain evidence="2">Expedition CK06-06</strain>
    </source>
</reference>